<keyword evidence="2" id="KW-1185">Reference proteome</keyword>
<accession>A0A183MW41</accession>
<evidence type="ECO:0000313" key="1">
    <source>
        <dbReference type="EMBL" id="VDP34934.1"/>
    </source>
</evidence>
<proteinExistence type="predicted"/>
<name>A0A183MW41_9TREM</name>
<gene>
    <name evidence="1" type="ORF">SMRZ_LOCUS20266</name>
</gene>
<organism evidence="1 2">
    <name type="scientific">Schistosoma margrebowiei</name>
    <dbReference type="NCBI Taxonomy" id="48269"/>
    <lineage>
        <taxon>Eukaryota</taxon>
        <taxon>Metazoa</taxon>
        <taxon>Spiralia</taxon>
        <taxon>Lophotrochozoa</taxon>
        <taxon>Platyhelminthes</taxon>
        <taxon>Trematoda</taxon>
        <taxon>Digenea</taxon>
        <taxon>Strigeidida</taxon>
        <taxon>Schistosomatoidea</taxon>
        <taxon>Schistosomatidae</taxon>
        <taxon>Schistosoma</taxon>
    </lineage>
</organism>
<dbReference type="Pfam" id="PF20049">
    <property type="entry name" value="DUF6451"/>
    <property type="match status" value="1"/>
</dbReference>
<evidence type="ECO:0000313" key="2">
    <source>
        <dbReference type="Proteomes" id="UP000277204"/>
    </source>
</evidence>
<dbReference type="AlphaFoldDB" id="A0A183MW41"/>
<protein>
    <submittedName>
        <fullName evidence="1">Uncharacterized protein</fullName>
    </submittedName>
</protein>
<reference evidence="1 2" key="1">
    <citation type="submission" date="2018-11" db="EMBL/GenBank/DDBJ databases">
        <authorList>
            <consortium name="Pathogen Informatics"/>
        </authorList>
    </citation>
    <scope>NUCLEOTIDE SEQUENCE [LARGE SCALE GENOMIC DNA]</scope>
    <source>
        <strain evidence="1 2">Zambia</strain>
    </source>
</reference>
<dbReference type="InterPro" id="IPR045609">
    <property type="entry name" value="DUF6451"/>
</dbReference>
<dbReference type="Proteomes" id="UP000277204">
    <property type="component" value="Unassembled WGS sequence"/>
</dbReference>
<dbReference type="EMBL" id="UZAI01018243">
    <property type="protein sequence ID" value="VDP34934.1"/>
    <property type="molecule type" value="Genomic_DNA"/>
</dbReference>
<sequence length="124" mass="14086">MPLLTTRATNYLVTWNTRTMWETGRGFQIAAEMRRHNLEVLGISETQQIDCLLPLEDVKTSTYLDSIIDQHGGSDADVKARIGKAKAAYQQLENIWNSKQLSPNTKVRIFNINVKTVLMYGVET</sequence>